<sequence length="159" mass="17761">MLNENFMKYRLKKMARMLTFVGGAFLVLFFVSVSSVAQCSGFARAVAKPELSPYLHDGNYNATILGEGETIVLRKTVFKGQKYRLLVKGVSELPKLHFRVLDADSGLLFDNSQVEFASRWDFDVQTTRTIEVEVSVPDDENPEIDTGGCVAILFGLELD</sequence>
<dbReference type="AlphaFoldDB" id="A0A2T0XAM7"/>
<name>A0A2T0XAM7_9BACT</name>
<reference evidence="1 2" key="1">
    <citation type="submission" date="2018-07" db="EMBL/GenBank/DDBJ databases">
        <title>Freshwater and sediment microbial communities from various areas in North America, analyzing microbe dynamics in response to fracking.</title>
        <authorList>
            <person name="Lamendella R."/>
        </authorList>
    </citation>
    <scope>NUCLEOTIDE SEQUENCE [LARGE SCALE GENOMIC DNA]</scope>
    <source>
        <strain evidence="1 2">160A</strain>
    </source>
</reference>
<evidence type="ECO:0000313" key="2">
    <source>
        <dbReference type="Proteomes" id="UP000252733"/>
    </source>
</evidence>
<dbReference type="OrthoDB" id="1119203at2"/>
<dbReference type="EMBL" id="QPIZ01000031">
    <property type="protein sequence ID" value="RCW29134.1"/>
    <property type="molecule type" value="Genomic_DNA"/>
</dbReference>
<comment type="caution">
    <text evidence="1">The sequence shown here is derived from an EMBL/GenBank/DDBJ whole genome shotgun (WGS) entry which is preliminary data.</text>
</comment>
<proteinExistence type="predicted"/>
<evidence type="ECO:0000313" key="1">
    <source>
        <dbReference type="EMBL" id="RCW29134.1"/>
    </source>
</evidence>
<keyword evidence="2" id="KW-1185">Reference proteome</keyword>
<dbReference type="RefSeq" id="WP_106154186.1">
    <property type="nucleotide sequence ID" value="NZ_PVTS01000017.1"/>
</dbReference>
<accession>A0A2T0XAM7</accession>
<organism evidence="1 2">
    <name type="scientific">Marinilabilia salmonicolor</name>
    <dbReference type="NCBI Taxonomy" id="989"/>
    <lineage>
        <taxon>Bacteria</taxon>
        <taxon>Pseudomonadati</taxon>
        <taxon>Bacteroidota</taxon>
        <taxon>Bacteroidia</taxon>
        <taxon>Marinilabiliales</taxon>
        <taxon>Marinilabiliaceae</taxon>
        <taxon>Marinilabilia</taxon>
    </lineage>
</organism>
<gene>
    <name evidence="1" type="ORF">DFO77_13135</name>
</gene>
<protein>
    <submittedName>
        <fullName evidence="1">Uncharacterized protein</fullName>
    </submittedName>
</protein>
<dbReference type="Proteomes" id="UP000252733">
    <property type="component" value="Unassembled WGS sequence"/>
</dbReference>